<dbReference type="Proteomes" id="UP000639338">
    <property type="component" value="Unassembled WGS sequence"/>
</dbReference>
<dbReference type="AlphaFoldDB" id="A0A834XNX1"/>
<organism evidence="1 2">
    <name type="scientific">Aphidius gifuensis</name>
    <name type="common">Parasitoid wasp</name>
    <dbReference type="NCBI Taxonomy" id="684658"/>
    <lineage>
        <taxon>Eukaryota</taxon>
        <taxon>Metazoa</taxon>
        <taxon>Ecdysozoa</taxon>
        <taxon>Arthropoda</taxon>
        <taxon>Hexapoda</taxon>
        <taxon>Insecta</taxon>
        <taxon>Pterygota</taxon>
        <taxon>Neoptera</taxon>
        <taxon>Endopterygota</taxon>
        <taxon>Hymenoptera</taxon>
        <taxon>Apocrita</taxon>
        <taxon>Ichneumonoidea</taxon>
        <taxon>Braconidae</taxon>
        <taxon>Aphidiinae</taxon>
        <taxon>Aphidius</taxon>
    </lineage>
</organism>
<protein>
    <submittedName>
        <fullName evidence="1">Uncharacterized protein</fullName>
    </submittedName>
</protein>
<comment type="caution">
    <text evidence="1">The sequence shown here is derived from an EMBL/GenBank/DDBJ whole genome shotgun (WGS) entry which is preliminary data.</text>
</comment>
<gene>
    <name evidence="1" type="ORF">HCN44_000405</name>
</gene>
<dbReference type="GO" id="GO:0030677">
    <property type="term" value="C:ribonuclease P complex"/>
    <property type="evidence" value="ECO:0007669"/>
    <property type="project" value="InterPro"/>
</dbReference>
<evidence type="ECO:0000313" key="1">
    <source>
        <dbReference type="EMBL" id="KAF7990600.1"/>
    </source>
</evidence>
<evidence type="ECO:0000313" key="2">
    <source>
        <dbReference type="Proteomes" id="UP000639338"/>
    </source>
</evidence>
<name>A0A834XNX1_APHGI</name>
<sequence length="78" mass="8782">MPGVFPNSKNIPEVLIDSKLSLLAVNVKIDLDNVITITPNGILILSFIIVDFQSLGIKGKLTYFDRNKQTRYGRITKY</sequence>
<dbReference type="EMBL" id="JACMRX010000004">
    <property type="protein sequence ID" value="KAF7990600.1"/>
    <property type="molecule type" value="Genomic_DNA"/>
</dbReference>
<reference evidence="1 2" key="1">
    <citation type="submission" date="2020-08" db="EMBL/GenBank/DDBJ databases">
        <title>Aphidius gifuensis genome sequencing and assembly.</title>
        <authorList>
            <person name="Du Z."/>
        </authorList>
    </citation>
    <scope>NUCLEOTIDE SEQUENCE [LARGE SCALE GENOMIC DNA]</scope>
    <source>
        <strain evidence="1">YNYX2018</strain>
        <tissue evidence="1">Adults</tissue>
    </source>
</reference>
<dbReference type="InterPro" id="IPR013893">
    <property type="entry name" value="RNase_P_Rpp40"/>
</dbReference>
<accession>A0A834XNX1</accession>
<dbReference type="GO" id="GO:0001682">
    <property type="term" value="P:tRNA 5'-leader removal"/>
    <property type="evidence" value="ECO:0007669"/>
    <property type="project" value="InterPro"/>
</dbReference>
<proteinExistence type="predicted"/>
<keyword evidence="2" id="KW-1185">Reference proteome</keyword>
<dbReference type="Pfam" id="PF08584">
    <property type="entry name" value="Ribonuc_P_40"/>
    <property type="match status" value="1"/>
</dbReference>
<dbReference type="OrthoDB" id="446759at2759"/>